<evidence type="ECO:0000256" key="1">
    <source>
        <dbReference type="SAM" id="MobiDB-lite"/>
    </source>
</evidence>
<gene>
    <name evidence="4" type="ORF">IAB46_10010</name>
</gene>
<dbReference type="PANTHER" id="PTHR34408:SF1">
    <property type="entry name" value="GLYCOSYL HYDROLASE FAMILY 19 DOMAIN-CONTAINING PROTEIN HI_1415"/>
    <property type="match status" value="1"/>
</dbReference>
<feature type="domain" description="SH3b" evidence="3">
    <location>
        <begin position="285"/>
        <end position="351"/>
    </location>
</feature>
<reference evidence="4" key="1">
    <citation type="submission" date="2020-10" db="EMBL/GenBank/DDBJ databases">
        <authorList>
            <person name="Gilroy R."/>
        </authorList>
    </citation>
    <scope>NUCLEOTIDE SEQUENCE</scope>
    <source>
        <strain evidence="4">CHK178-757</strain>
    </source>
</reference>
<dbReference type="InterPro" id="IPR052354">
    <property type="entry name" value="Cell_Wall_Dynamics_Protein"/>
</dbReference>
<feature type="compositionally biased region" description="Gly residues" evidence="1">
    <location>
        <begin position="454"/>
        <end position="468"/>
    </location>
</feature>
<evidence type="ECO:0000313" key="5">
    <source>
        <dbReference type="Proteomes" id="UP000823927"/>
    </source>
</evidence>
<feature type="region of interest" description="Disordered" evidence="1">
    <location>
        <begin position="350"/>
        <end position="397"/>
    </location>
</feature>
<dbReference type="PROSITE" id="PS51781">
    <property type="entry name" value="SH3B"/>
    <property type="match status" value="5"/>
</dbReference>
<feature type="region of interest" description="Disordered" evidence="1">
    <location>
        <begin position="453"/>
        <end position="489"/>
    </location>
</feature>
<feature type="chain" id="PRO_5039183210" evidence="2">
    <location>
        <begin position="28"/>
        <end position="911"/>
    </location>
</feature>
<evidence type="ECO:0000259" key="3">
    <source>
        <dbReference type="PROSITE" id="PS51781"/>
    </source>
</evidence>
<dbReference type="Proteomes" id="UP000823927">
    <property type="component" value="Unassembled WGS sequence"/>
</dbReference>
<protein>
    <submittedName>
        <fullName evidence="4">SH3 domain-containing protein</fullName>
    </submittedName>
</protein>
<keyword evidence="2" id="KW-0732">Signal</keyword>
<accession>A0A9D1JR69</accession>
<feature type="region of interest" description="Disordered" evidence="1">
    <location>
        <begin position="169"/>
        <end position="203"/>
    </location>
</feature>
<dbReference type="InterPro" id="IPR025883">
    <property type="entry name" value="Cadherin-like_domain"/>
</dbReference>
<evidence type="ECO:0000313" key="4">
    <source>
        <dbReference type="EMBL" id="HIS47863.1"/>
    </source>
</evidence>
<comment type="caution">
    <text evidence="4">The sequence shown here is derived from an EMBL/GenBank/DDBJ whole genome shotgun (WGS) entry which is preliminary data.</text>
</comment>
<dbReference type="Pfam" id="PF08239">
    <property type="entry name" value="SH3_3"/>
    <property type="match status" value="5"/>
</dbReference>
<dbReference type="SMART" id="SM00287">
    <property type="entry name" value="SH3b"/>
    <property type="match status" value="5"/>
</dbReference>
<proteinExistence type="predicted"/>
<dbReference type="InterPro" id="IPR003646">
    <property type="entry name" value="SH3-like_bac-type"/>
</dbReference>
<feature type="region of interest" description="Disordered" evidence="1">
    <location>
        <begin position="266"/>
        <end position="293"/>
    </location>
</feature>
<name>A0A9D1JR69_9FIRM</name>
<dbReference type="Gene3D" id="2.30.30.40">
    <property type="entry name" value="SH3 Domains"/>
    <property type="match status" value="5"/>
</dbReference>
<feature type="compositionally biased region" description="Low complexity" evidence="1">
    <location>
        <begin position="177"/>
        <end position="199"/>
    </location>
</feature>
<dbReference type="PANTHER" id="PTHR34408">
    <property type="entry name" value="FAMILY PROTEIN, PUTATIVE-RELATED"/>
    <property type="match status" value="1"/>
</dbReference>
<feature type="compositionally biased region" description="Low complexity" evidence="1">
    <location>
        <begin position="380"/>
        <end position="392"/>
    </location>
</feature>
<evidence type="ECO:0000256" key="2">
    <source>
        <dbReference type="SAM" id="SignalP"/>
    </source>
</evidence>
<dbReference type="Pfam" id="PF12733">
    <property type="entry name" value="Cadherin-like"/>
    <property type="match status" value="1"/>
</dbReference>
<feature type="domain" description="SH3b" evidence="3">
    <location>
        <begin position="198"/>
        <end position="264"/>
    </location>
</feature>
<feature type="domain" description="SH3b" evidence="3">
    <location>
        <begin position="384"/>
        <end position="450"/>
    </location>
</feature>
<dbReference type="AlphaFoldDB" id="A0A9D1JR69"/>
<feature type="compositionally biased region" description="Gly residues" evidence="1">
    <location>
        <begin position="267"/>
        <end position="288"/>
    </location>
</feature>
<feature type="domain" description="SH3b" evidence="3">
    <location>
        <begin position="28"/>
        <end position="89"/>
    </location>
</feature>
<feature type="domain" description="SH3b" evidence="3">
    <location>
        <begin position="104"/>
        <end position="170"/>
    </location>
</feature>
<organism evidence="4 5">
    <name type="scientific">Candidatus Scybalocola faecigallinarum</name>
    <dbReference type="NCBI Taxonomy" id="2840941"/>
    <lineage>
        <taxon>Bacteria</taxon>
        <taxon>Bacillati</taxon>
        <taxon>Bacillota</taxon>
        <taxon>Clostridia</taxon>
        <taxon>Lachnospirales</taxon>
        <taxon>Lachnospiraceae</taxon>
        <taxon>Lachnospiraceae incertae sedis</taxon>
        <taxon>Candidatus Scybalocola (ex Gilroy et al. 2021)</taxon>
    </lineage>
</organism>
<feature type="compositionally biased region" description="Low complexity" evidence="1">
    <location>
        <begin position="361"/>
        <end position="372"/>
    </location>
</feature>
<reference evidence="4" key="2">
    <citation type="journal article" date="2021" name="PeerJ">
        <title>Extensive microbial diversity within the chicken gut microbiome revealed by metagenomics and culture.</title>
        <authorList>
            <person name="Gilroy R."/>
            <person name="Ravi A."/>
            <person name="Getino M."/>
            <person name="Pursley I."/>
            <person name="Horton D.L."/>
            <person name="Alikhan N.F."/>
            <person name="Baker D."/>
            <person name="Gharbi K."/>
            <person name="Hall N."/>
            <person name="Watson M."/>
            <person name="Adriaenssens E.M."/>
            <person name="Foster-Nyarko E."/>
            <person name="Jarju S."/>
            <person name="Secka A."/>
            <person name="Antonio M."/>
            <person name="Oren A."/>
            <person name="Chaudhuri R.R."/>
            <person name="La Ragione R."/>
            <person name="Hildebrand F."/>
            <person name="Pallen M.J."/>
        </authorList>
    </citation>
    <scope>NUCLEOTIDE SEQUENCE</scope>
    <source>
        <strain evidence="4">CHK178-757</strain>
    </source>
</reference>
<feature type="signal peptide" evidence="2">
    <location>
        <begin position="1"/>
        <end position="27"/>
    </location>
</feature>
<dbReference type="EMBL" id="DVIT01000036">
    <property type="protein sequence ID" value="HIS47863.1"/>
    <property type="molecule type" value="Genomic_DNA"/>
</dbReference>
<sequence>MKRLAYFLTAAILAVEIAAVSPMPSYAATTGVVNTAALNVRSGASTSYSRLGLLYEGASVTILGTSGSWYKVSCNIGGSMRTGYVHKNYINVSGQSQSGSSASQGNGKVNVSALNIRSSASTSSRVLGLVYRGTQVKILESAGDWYKVSVTISNTTVTGYAFAQYITPTSSGGSGSSSGDSSSDGSGGSSSDSGAASGSTGKVNTSALNVRTGASTSASRLGCIYRNQEVTILGKTGDWYKVSASVNGAVRTGYVSAQYITIVSSGNSGGSSGGGSSSGEGSVSGGRGVVNAGPLNVRSGPSTGHSIYGYVNQGTVVQIISTENGWYKVKVSLNGRTVTGYVSAQYITVSSDSGSGGDSSSGGSNSGSDNGNTSGGGGSSSVSGQTGVVNSGPLNVRTGPSLNKSVMGYLNKGASVKILAAEGEWYQVSVTLNGRTVTGYVFAQYITVNASSGSGSGGDISSGGGSNSGSGSDNGSSGGGSSSQTPSDAAFEQQLAAFPESYKASLRALHEKYPNWVFKAINTGLDWNSAIAGENVLAVNVIQSSINGNTDFGKLSTMDGAYNWATDKYTMCDAGGYYTVSEGVLKYYMDPRNMLNEKYIFQFESQAYDSSQKRDVVQGILNGTFMSGNYTYTENGRSVTKNYTDTYMEAGKLSGVSPYFLAARSRQELGVKGSGSVSGNYGAYKGYYNYYNIGATSGADPISNGLNYAKGGSSGTNTSYGRPWTNPYKAIIGGADFLGASYIRIGQNTNYFQKFNVVYHQALYKHQYMTGIQAPTSESVTIYNSYKKMGVLDKAFVFYIPVYNNMPSTPCAMPSYSGNPNSYLKSLTVTGGGKNLLLTPTFNYKTTVYDLVVPANVSQVSISGFAVSAYAKGVSGTGTFSLKSGVNTFYVTCTAGNGTTTTYTINISRAQ</sequence>